<dbReference type="Gene3D" id="3.40.50.720">
    <property type="entry name" value="NAD(P)-binding Rossmann-like Domain"/>
    <property type="match status" value="1"/>
</dbReference>
<evidence type="ECO:0000256" key="1">
    <source>
        <dbReference type="ARBA" id="ARBA00006484"/>
    </source>
</evidence>
<dbReference type="GO" id="GO:0016491">
    <property type="term" value="F:oxidoreductase activity"/>
    <property type="evidence" value="ECO:0007669"/>
    <property type="project" value="UniProtKB-KW"/>
</dbReference>
<comment type="similarity">
    <text evidence="1">Belongs to the short-chain dehydrogenases/reductases (SDR) family.</text>
</comment>
<dbReference type="PANTHER" id="PTHR24321">
    <property type="entry name" value="DEHYDROGENASES, SHORT CHAIN"/>
    <property type="match status" value="1"/>
</dbReference>
<gene>
    <name evidence="3" type="primary">linC</name>
    <name evidence="3" type="ORF">NITHO_4000006</name>
</gene>
<dbReference type="InterPro" id="IPR020904">
    <property type="entry name" value="Sc_DH/Rdtase_CS"/>
</dbReference>
<dbReference type="Pfam" id="PF13561">
    <property type="entry name" value="adh_short_C2"/>
    <property type="match status" value="1"/>
</dbReference>
<sequence length="253" mass="25908">MAGRLMEKVALVTGAGSGIGRASALAFAREGAKVVVSDISIEGGEATGQMIRAAGGEATFAQADVAQAGDVAMLIDTAVHRYGRLDCAFNNAGIESPSAATADVTEEVWNRTLAVNLTGVWLCMKYELAQMLRQESGVIVNCSSVAGLVGYRGSAAYVASKHGIIGLTKTAALDYAQAGIRVNAVCPGVIQTPMIERFTGGSPAAKAELIAMEPMGRLGTADEVADAVLWLCSPAASFVTGHALVVDGGFVAQ</sequence>
<dbReference type="PRINTS" id="PR00081">
    <property type="entry name" value="GDHRDH"/>
</dbReference>
<evidence type="ECO:0000256" key="2">
    <source>
        <dbReference type="ARBA" id="ARBA00023002"/>
    </source>
</evidence>
<dbReference type="PRINTS" id="PR00080">
    <property type="entry name" value="SDRFAMILY"/>
</dbReference>
<dbReference type="Proteomes" id="UP000004221">
    <property type="component" value="Unassembled WGS sequence"/>
</dbReference>
<dbReference type="NCBIfam" id="NF005559">
    <property type="entry name" value="PRK07231.1"/>
    <property type="match status" value="1"/>
</dbReference>
<keyword evidence="2 3" id="KW-0560">Oxidoreductase</keyword>
<name>I4EJG2_9BACT</name>
<dbReference type="InterPro" id="IPR036291">
    <property type="entry name" value="NAD(P)-bd_dom_sf"/>
</dbReference>
<dbReference type="RefSeq" id="WP_008479285.1">
    <property type="nucleotide sequence ID" value="NZ_CAGS01000336.1"/>
</dbReference>
<evidence type="ECO:0000313" key="3">
    <source>
        <dbReference type="EMBL" id="CCF84824.1"/>
    </source>
</evidence>
<reference evidence="3 4" key="1">
    <citation type="journal article" date="2012" name="ISME J.">
        <title>Nitrification expanded: discovery, physiology and genomics of a nitrite-oxidizing bacterium from the phylum Chloroflexi.</title>
        <authorList>
            <person name="Sorokin D.Y."/>
            <person name="Lucker S."/>
            <person name="Vejmelkova D."/>
            <person name="Kostrikina N.A."/>
            <person name="Kleerebezem R."/>
            <person name="Rijpstra W.I."/>
            <person name="Damste J.S."/>
            <person name="Le Paslier D."/>
            <person name="Muyzer G."/>
            <person name="Wagner M."/>
            <person name="van Loosdrecht M.C."/>
            <person name="Daims H."/>
        </authorList>
    </citation>
    <scope>NUCLEOTIDE SEQUENCE [LARGE SCALE GENOMIC DNA]</scope>
    <source>
        <strain evidence="4">none</strain>
    </source>
</reference>
<dbReference type="InterPro" id="IPR002347">
    <property type="entry name" value="SDR_fam"/>
</dbReference>
<dbReference type="NCBIfam" id="NF004818">
    <property type="entry name" value="PRK06172.1"/>
    <property type="match status" value="1"/>
</dbReference>
<dbReference type="PROSITE" id="PS00061">
    <property type="entry name" value="ADH_SHORT"/>
    <property type="match status" value="1"/>
</dbReference>
<evidence type="ECO:0000313" key="4">
    <source>
        <dbReference type="Proteomes" id="UP000004221"/>
    </source>
</evidence>
<dbReference type="CDD" id="cd05233">
    <property type="entry name" value="SDR_c"/>
    <property type="match status" value="1"/>
</dbReference>
<dbReference type="FunFam" id="3.40.50.720:FF:000084">
    <property type="entry name" value="Short-chain dehydrogenase reductase"/>
    <property type="match status" value="1"/>
</dbReference>
<dbReference type="EMBL" id="CAGS01000336">
    <property type="protein sequence ID" value="CCF84824.1"/>
    <property type="molecule type" value="Genomic_DNA"/>
</dbReference>
<keyword evidence="4" id="KW-1185">Reference proteome</keyword>
<comment type="caution">
    <text evidence="3">The sequence shown here is derived from an EMBL/GenBank/DDBJ whole genome shotgun (WGS) entry which is preliminary data.</text>
</comment>
<proteinExistence type="inferred from homology"/>
<protein>
    <submittedName>
        <fullName evidence="3">2,5-dichloro-2,5-cyclohexadiene-1,4-diol dehydrogenase</fullName>
        <ecNumber evidence="3">1.1.1.-</ecNumber>
    </submittedName>
</protein>
<dbReference type="OrthoDB" id="153550at2"/>
<dbReference type="AlphaFoldDB" id="I4EJG2"/>
<dbReference type="SUPFAM" id="SSF51735">
    <property type="entry name" value="NAD(P)-binding Rossmann-fold domains"/>
    <property type="match status" value="1"/>
</dbReference>
<accession>I4EJG2</accession>
<organism evidence="3 4">
    <name type="scientific">Nitrolancea hollandica Lb</name>
    <dbReference type="NCBI Taxonomy" id="1129897"/>
    <lineage>
        <taxon>Bacteria</taxon>
        <taxon>Pseudomonadati</taxon>
        <taxon>Thermomicrobiota</taxon>
        <taxon>Thermomicrobia</taxon>
        <taxon>Sphaerobacterales</taxon>
        <taxon>Sphaerobacterineae</taxon>
        <taxon>Sphaerobacteraceae</taxon>
        <taxon>Nitrolancea</taxon>
    </lineage>
</organism>
<dbReference type="NCBIfam" id="NF009466">
    <property type="entry name" value="PRK12826.1-2"/>
    <property type="match status" value="1"/>
</dbReference>
<dbReference type="PANTHER" id="PTHR24321:SF11">
    <property type="entry name" value="BLR0893 PROTEIN"/>
    <property type="match status" value="1"/>
</dbReference>
<dbReference type="EC" id="1.1.1.-" evidence="3"/>